<evidence type="ECO:0000256" key="6">
    <source>
        <dbReference type="PIRSR" id="PIRSR001365-2"/>
    </source>
</evidence>
<gene>
    <name evidence="7" type="ORF">GPLA_3894</name>
</gene>
<comment type="caution">
    <text evidence="7">The sequence shown here is derived from an EMBL/GenBank/DDBJ whole genome shotgun (WGS) entry which is preliminary data.</text>
</comment>
<organism evidence="7 8">
    <name type="scientific">Paraglaciecola polaris LMG 21857</name>
    <dbReference type="NCBI Taxonomy" id="1129793"/>
    <lineage>
        <taxon>Bacteria</taxon>
        <taxon>Pseudomonadati</taxon>
        <taxon>Pseudomonadota</taxon>
        <taxon>Gammaproteobacteria</taxon>
        <taxon>Alteromonadales</taxon>
        <taxon>Alteromonadaceae</taxon>
        <taxon>Paraglaciecola</taxon>
    </lineage>
</organism>
<proteinExistence type="inferred from homology"/>
<evidence type="ECO:0008006" key="9">
    <source>
        <dbReference type="Google" id="ProtNLM"/>
    </source>
</evidence>
<dbReference type="SMART" id="SM01130">
    <property type="entry name" value="DHDPS"/>
    <property type="match status" value="1"/>
</dbReference>
<dbReference type="GO" id="GO:0044281">
    <property type="term" value="P:small molecule metabolic process"/>
    <property type="evidence" value="ECO:0007669"/>
    <property type="project" value="UniProtKB-ARBA"/>
</dbReference>
<dbReference type="PANTHER" id="PTHR12128:SF66">
    <property type="entry name" value="4-HYDROXY-2-OXOGLUTARATE ALDOLASE, MITOCHONDRIAL"/>
    <property type="match status" value="1"/>
</dbReference>
<sequence length="327" mass="35234">MKYNKATGFLTGIFPVVPTPLKHDESLDLIGLSRCLTFYLDSPAAGVTVLGSGGELPYLSDAEQLSVVKQAHQCVNKAKPIIVGVNAFSVHHALDKIAAYQGMADAVMVLFTGYYKHDFAALKKAIKAVAESSPVPVLYYHFPQVSGLFLNAPQLIEILSDTGVVGMKDSALHVKSAKMVLQHCNDSAYFSGLSLLLPELINQGAAGAICPIGAIAPTHTTEFFVNWVKGDKQAAQHTHSQLTHILPIVNNLAMSPVLQYRLLLWVTGFPISLLKQASSPQATSKAALVLLGVDITSTVRRPLPALKDQSNEQILQCLKNAQLITRT</sequence>
<accession>K6YPW1</accession>
<keyword evidence="2 4" id="KW-0456">Lyase</keyword>
<evidence type="ECO:0000313" key="8">
    <source>
        <dbReference type="Proteomes" id="UP000006322"/>
    </source>
</evidence>
<evidence type="ECO:0000256" key="3">
    <source>
        <dbReference type="ARBA" id="ARBA00023270"/>
    </source>
</evidence>
<dbReference type="InterPro" id="IPR013785">
    <property type="entry name" value="Aldolase_TIM"/>
</dbReference>
<dbReference type="PIRSF" id="PIRSF001365">
    <property type="entry name" value="DHDPS"/>
    <property type="match status" value="1"/>
</dbReference>
<dbReference type="PROSITE" id="PS00666">
    <property type="entry name" value="DHDPS_2"/>
    <property type="match status" value="1"/>
</dbReference>
<evidence type="ECO:0000256" key="5">
    <source>
        <dbReference type="PIRSR" id="PIRSR001365-1"/>
    </source>
</evidence>
<dbReference type="SUPFAM" id="SSF51569">
    <property type="entry name" value="Aldolase"/>
    <property type="match status" value="1"/>
</dbReference>
<comment type="similarity">
    <text evidence="1 4">Belongs to the DapA family.</text>
</comment>
<dbReference type="STRING" id="1129793.GPLA_3894"/>
<reference evidence="8" key="1">
    <citation type="journal article" date="2014" name="Environ. Microbiol.">
        <title>Comparative genomics of the marine bacterial genus Glaciecola reveals the high degree of genomic diversity and genomic characteristic for cold adaptation.</title>
        <authorList>
            <person name="Qin Q.L."/>
            <person name="Xie B.B."/>
            <person name="Yu Y."/>
            <person name="Shu Y.L."/>
            <person name="Rong J.C."/>
            <person name="Zhang Y.J."/>
            <person name="Zhao D.L."/>
            <person name="Chen X.L."/>
            <person name="Zhang X.Y."/>
            <person name="Chen B."/>
            <person name="Zhou B.C."/>
            <person name="Zhang Y.Z."/>
        </authorList>
    </citation>
    <scope>NUCLEOTIDE SEQUENCE [LARGE SCALE GENOMIC DNA]</scope>
    <source>
        <strain evidence="8">LMG 21857</strain>
    </source>
</reference>
<dbReference type="Pfam" id="PF00701">
    <property type="entry name" value="DHDPS"/>
    <property type="match status" value="1"/>
</dbReference>
<evidence type="ECO:0000313" key="7">
    <source>
        <dbReference type="EMBL" id="GAC34774.1"/>
    </source>
</evidence>
<dbReference type="CDD" id="cd00408">
    <property type="entry name" value="DHDPS-like"/>
    <property type="match status" value="1"/>
</dbReference>
<dbReference type="Proteomes" id="UP000006322">
    <property type="component" value="Unassembled WGS sequence"/>
</dbReference>
<evidence type="ECO:0000256" key="4">
    <source>
        <dbReference type="PIRNR" id="PIRNR001365"/>
    </source>
</evidence>
<dbReference type="GO" id="GO:0008840">
    <property type="term" value="F:4-hydroxy-tetrahydrodipicolinate synthase activity"/>
    <property type="evidence" value="ECO:0007669"/>
    <property type="project" value="TreeGrafter"/>
</dbReference>
<dbReference type="RefSeq" id="WP_007106539.1">
    <property type="nucleotide sequence ID" value="NZ_BAER01000115.1"/>
</dbReference>
<dbReference type="OrthoDB" id="9782828at2"/>
<dbReference type="AlphaFoldDB" id="K6YPW1"/>
<dbReference type="InterPro" id="IPR020625">
    <property type="entry name" value="Schiff_base-form_aldolases_AS"/>
</dbReference>
<dbReference type="Gene3D" id="3.20.20.70">
    <property type="entry name" value="Aldolase class I"/>
    <property type="match status" value="1"/>
</dbReference>
<dbReference type="InterPro" id="IPR002220">
    <property type="entry name" value="DapA-like"/>
</dbReference>
<keyword evidence="8" id="KW-1185">Reference proteome</keyword>
<feature type="active site" description="Proton donor/acceptor" evidence="5">
    <location>
        <position position="140"/>
    </location>
</feature>
<feature type="binding site" evidence="6">
    <location>
        <position position="209"/>
    </location>
    <ligand>
        <name>pyruvate</name>
        <dbReference type="ChEBI" id="CHEBI:15361"/>
    </ligand>
</feature>
<dbReference type="EMBL" id="BAER01000115">
    <property type="protein sequence ID" value="GAC34774.1"/>
    <property type="molecule type" value="Genomic_DNA"/>
</dbReference>
<dbReference type="PANTHER" id="PTHR12128">
    <property type="entry name" value="DIHYDRODIPICOLINATE SYNTHASE"/>
    <property type="match status" value="1"/>
</dbReference>
<name>K6YPW1_9ALTE</name>
<feature type="active site" description="Schiff-base intermediate with substrate" evidence="5">
    <location>
        <position position="168"/>
    </location>
</feature>
<evidence type="ECO:0000256" key="1">
    <source>
        <dbReference type="ARBA" id="ARBA00007592"/>
    </source>
</evidence>
<protein>
    <recommendedName>
        <fullName evidence="9">Dihydrodipicolinate synthase</fullName>
    </recommendedName>
</protein>
<evidence type="ECO:0000256" key="2">
    <source>
        <dbReference type="ARBA" id="ARBA00023239"/>
    </source>
</evidence>
<keyword evidence="3" id="KW-0704">Schiff base</keyword>